<keyword evidence="4" id="KW-1003">Cell membrane</keyword>
<dbReference type="SUPFAM" id="SSF161098">
    <property type="entry name" value="MetI-like"/>
    <property type="match status" value="1"/>
</dbReference>
<name>A0A399FAH3_9DEIN</name>
<dbReference type="GO" id="GO:0005886">
    <property type="term" value="C:plasma membrane"/>
    <property type="evidence" value="ECO:0007669"/>
    <property type="project" value="UniProtKB-SubCell"/>
</dbReference>
<dbReference type="InterPro" id="IPR035906">
    <property type="entry name" value="MetI-like_sf"/>
</dbReference>
<dbReference type="Gene3D" id="1.10.3720.10">
    <property type="entry name" value="MetI-like"/>
    <property type="match status" value="1"/>
</dbReference>
<comment type="similarity">
    <text evidence="2">Belongs to the binding-protein-dependent transport system permease family. CysTW subfamily.</text>
</comment>
<dbReference type="EMBL" id="QWLB01000008">
    <property type="protein sequence ID" value="RIH93228.1"/>
    <property type="molecule type" value="Genomic_DNA"/>
</dbReference>
<dbReference type="PANTHER" id="PTHR42929">
    <property type="entry name" value="INNER MEMBRANE ABC TRANSPORTER PERMEASE PROTEIN YDCU-RELATED-RELATED"/>
    <property type="match status" value="1"/>
</dbReference>
<feature type="transmembrane region" description="Helical" evidence="8">
    <location>
        <begin position="99"/>
        <end position="119"/>
    </location>
</feature>
<dbReference type="Pfam" id="PF00528">
    <property type="entry name" value="BPD_transp_1"/>
    <property type="match status" value="1"/>
</dbReference>
<keyword evidence="11" id="KW-1185">Reference proteome</keyword>
<comment type="caution">
    <text evidence="10">The sequence shown here is derived from an EMBL/GenBank/DDBJ whole genome shotgun (WGS) entry which is preliminary data.</text>
</comment>
<dbReference type="InterPro" id="IPR000515">
    <property type="entry name" value="MetI-like"/>
</dbReference>
<dbReference type="RefSeq" id="WP_119356365.1">
    <property type="nucleotide sequence ID" value="NZ_BJXM01000004.1"/>
</dbReference>
<gene>
    <name evidence="10" type="primary">potB_1</name>
    <name evidence="10" type="ORF">Mgrana_00855</name>
</gene>
<keyword evidence="6 8" id="KW-1133">Transmembrane helix</keyword>
<evidence type="ECO:0000256" key="4">
    <source>
        <dbReference type="ARBA" id="ARBA00022475"/>
    </source>
</evidence>
<evidence type="ECO:0000313" key="10">
    <source>
        <dbReference type="EMBL" id="RIH93228.1"/>
    </source>
</evidence>
<evidence type="ECO:0000256" key="6">
    <source>
        <dbReference type="ARBA" id="ARBA00022989"/>
    </source>
</evidence>
<keyword evidence="3 8" id="KW-0813">Transport</keyword>
<proteinExistence type="inferred from homology"/>
<evidence type="ECO:0000256" key="5">
    <source>
        <dbReference type="ARBA" id="ARBA00022692"/>
    </source>
</evidence>
<protein>
    <submittedName>
        <fullName evidence="10">Spermidine/putrescine transport system permease protein PotB</fullName>
    </submittedName>
</protein>
<evidence type="ECO:0000313" key="11">
    <source>
        <dbReference type="Proteomes" id="UP000266178"/>
    </source>
</evidence>
<dbReference type="CDD" id="cd06261">
    <property type="entry name" value="TM_PBP2"/>
    <property type="match status" value="1"/>
</dbReference>
<dbReference type="AlphaFoldDB" id="A0A399FAH3"/>
<feature type="transmembrane region" description="Helical" evidence="8">
    <location>
        <begin position="126"/>
        <end position="146"/>
    </location>
</feature>
<dbReference type="OrthoDB" id="9807047at2"/>
<sequence length="308" mass="34561">MQTTPSSLGRLVVWFGELTTPGRLYRRGLWFLLPAVIWILGLLVIPGLALVALSFAERGQYGDVLWNWNLENYSRLLGYGIFGWSPDTILILLRSLWVAFVTTVICVVLAYPLAFFIATQPPRTRYLWLALVIIPFWTNLVIRTYAWQMLLSPEFPFAKVAQVLGLIPADGALYPSAFAVYIGMVTAFLPFVVMPLFSSVERLDWSLVEAAQDLYSSRVRTFFQGIWPQTLPGLTVGIILTFIPAMGMFVIPDLLGGAKYLLVGNLIQQQFYSSRDYPYGAAVSLGLMILTLFGLAIYRRRGQGVELV</sequence>
<feature type="transmembrane region" description="Helical" evidence="8">
    <location>
        <begin position="29"/>
        <end position="55"/>
    </location>
</feature>
<evidence type="ECO:0000256" key="8">
    <source>
        <dbReference type="RuleBase" id="RU363032"/>
    </source>
</evidence>
<feature type="transmembrane region" description="Helical" evidence="8">
    <location>
        <begin position="230"/>
        <end position="251"/>
    </location>
</feature>
<reference evidence="10 11" key="1">
    <citation type="submission" date="2018-08" db="EMBL/GenBank/DDBJ databases">
        <title>Meiothermus granaticius genome AF-68 sequencing project.</title>
        <authorList>
            <person name="Da Costa M.S."/>
            <person name="Albuquerque L."/>
            <person name="Raposo P."/>
            <person name="Froufe H.J.C."/>
            <person name="Barroso C.S."/>
            <person name="Egas C."/>
        </authorList>
    </citation>
    <scope>NUCLEOTIDE SEQUENCE [LARGE SCALE GENOMIC DNA]</scope>
    <source>
        <strain evidence="10 11">AF-68</strain>
    </source>
</reference>
<evidence type="ECO:0000256" key="3">
    <source>
        <dbReference type="ARBA" id="ARBA00022448"/>
    </source>
</evidence>
<dbReference type="PANTHER" id="PTHR42929:SF1">
    <property type="entry name" value="INNER MEMBRANE ABC TRANSPORTER PERMEASE PROTEIN YDCU-RELATED"/>
    <property type="match status" value="1"/>
</dbReference>
<evidence type="ECO:0000256" key="7">
    <source>
        <dbReference type="ARBA" id="ARBA00023136"/>
    </source>
</evidence>
<dbReference type="Proteomes" id="UP000266178">
    <property type="component" value="Unassembled WGS sequence"/>
</dbReference>
<feature type="transmembrane region" description="Helical" evidence="8">
    <location>
        <begin position="178"/>
        <end position="197"/>
    </location>
</feature>
<evidence type="ECO:0000256" key="2">
    <source>
        <dbReference type="ARBA" id="ARBA00007069"/>
    </source>
</evidence>
<dbReference type="PROSITE" id="PS50928">
    <property type="entry name" value="ABC_TM1"/>
    <property type="match status" value="1"/>
</dbReference>
<organism evidence="10 11">
    <name type="scientific">Meiothermus granaticius NBRC 107808</name>
    <dbReference type="NCBI Taxonomy" id="1227551"/>
    <lineage>
        <taxon>Bacteria</taxon>
        <taxon>Thermotogati</taxon>
        <taxon>Deinococcota</taxon>
        <taxon>Deinococci</taxon>
        <taxon>Thermales</taxon>
        <taxon>Thermaceae</taxon>
        <taxon>Meiothermus</taxon>
    </lineage>
</organism>
<keyword evidence="5 8" id="KW-0812">Transmembrane</keyword>
<keyword evidence="7 8" id="KW-0472">Membrane</keyword>
<evidence type="ECO:0000259" key="9">
    <source>
        <dbReference type="PROSITE" id="PS50928"/>
    </source>
</evidence>
<feature type="domain" description="ABC transmembrane type-1" evidence="9">
    <location>
        <begin position="92"/>
        <end position="298"/>
    </location>
</feature>
<feature type="transmembrane region" description="Helical" evidence="8">
    <location>
        <begin position="279"/>
        <end position="298"/>
    </location>
</feature>
<accession>A0A399FAH3</accession>
<dbReference type="GO" id="GO:0055085">
    <property type="term" value="P:transmembrane transport"/>
    <property type="evidence" value="ECO:0007669"/>
    <property type="project" value="InterPro"/>
</dbReference>
<comment type="subcellular location">
    <subcellularLocation>
        <location evidence="1 8">Cell membrane</location>
        <topology evidence="1 8">Multi-pass membrane protein</topology>
    </subcellularLocation>
</comment>
<evidence type="ECO:0000256" key="1">
    <source>
        <dbReference type="ARBA" id="ARBA00004651"/>
    </source>
</evidence>